<protein>
    <submittedName>
        <fullName evidence="1">Uncharacterized protein</fullName>
    </submittedName>
</protein>
<proteinExistence type="predicted"/>
<accession>A0A3E0H6U6</accession>
<keyword evidence="2" id="KW-1185">Reference proteome</keyword>
<organism evidence="1 2">
    <name type="scientific">Kutzneria buriramensis</name>
    <dbReference type="NCBI Taxonomy" id="1045776"/>
    <lineage>
        <taxon>Bacteria</taxon>
        <taxon>Bacillati</taxon>
        <taxon>Actinomycetota</taxon>
        <taxon>Actinomycetes</taxon>
        <taxon>Pseudonocardiales</taxon>
        <taxon>Pseudonocardiaceae</taxon>
        <taxon>Kutzneria</taxon>
    </lineage>
</organism>
<dbReference type="Pfam" id="PF09438">
    <property type="entry name" value="DUF2017"/>
    <property type="match status" value="1"/>
</dbReference>
<dbReference type="EMBL" id="QUNO01000014">
    <property type="protein sequence ID" value="REH38242.1"/>
    <property type="molecule type" value="Genomic_DNA"/>
</dbReference>
<dbReference type="AlphaFoldDB" id="A0A3E0H6U6"/>
<comment type="caution">
    <text evidence="1">The sequence shown here is derived from an EMBL/GenBank/DDBJ whole genome shotgun (WGS) entry which is preliminary data.</text>
</comment>
<sequence>MTAPEEVTVKVAAGHLVITTPGRVPQALRETVRALMLCVADNGLTGVGLEVAAMRRRHSKAHRQTLDRLFPPAYRSSVLSARFELRHGAAIRADLWSAAERVLAVLDGPGPIRVPVDAADDWIRVLGTARFLYVDRRDRPGRAPDGAAMSAFLGDVQLRIVTTLRPELPTGEILEEA</sequence>
<reference evidence="1 2" key="1">
    <citation type="submission" date="2018-08" db="EMBL/GenBank/DDBJ databases">
        <title>Genomic Encyclopedia of Archaeal and Bacterial Type Strains, Phase II (KMG-II): from individual species to whole genera.</title>
        <authorList>
            <person name="Goeker M."/>
        </authorList>
    </citation>
    <scope>NUCLEOTIDE SEQUENCE [LARGE SCALE GENOMIC DNA]</scope>
    <source>
        <strain evidence="1 2">DSM 45791</strain>
    </source>
</reference>
<dbReference type="RefSeq" id="WP_116179082.1">
    <property type="nucleotide sequence ID" value="NZ_CP144375.1"/>
</dbReference>
<name>A0A3E0H6U6_9PSEU</name>
<dbReference type="InterPro" id="IPR018561">
    <property type="entry name" value="AosR"/>
</dbReference>
<gene>
    <name evidence="1" type="ORF">BCF44_114267</name>
</gene>
<evidence type="ECO:0000313" key="1">
    <source>
        <dbReference type="EMBL" id="REH38242.1"/>
    </source>
</evidence>
<dbReference type="Proteomes" id="UP000256269">
    <property type="component" value="Unassembled WGS sequence"/>
</dbReference>
<evidence type="ECO:0000313" key="2">
    <source>
        <dbReference type="Proteomes" id="UP000256269"/>
    </source>
</evidence>